<dbReference type="EMBL" id="DS547136">
    <property type="protein sequence ID" value="EDR01721.1"/>
    <property type="molecule type" value="Genomic_DNA"/>
</dbReference>
<sequence length="81" mass="9137">MWCVQILRHFPDGDFFSGRGYIFQLGGHILSCIPGTGVTQVWKVAPSFTGAWAGRCVIAHLDDCWGPFRRSLASSDRTWHR</sequence>
<dbReference type="InParanoid" id="B0DUD1"/>
<gene>
    <name evidence="1" type="ORF">LACBIDRAFT_310448</name>
</gene>
<proteinExistence type="predicted"/>
<reference evidence="1 2" key="1">
    <citation type="journal article" date="2008" name="Nature">
        <title>The genome of Laccaria bicolor provides insights into mycorrhizal symbiosis.</title>
        <authorList>
            <person name="Martin F."/>
            <person name="Aerts A."/>
            <person name="Ahren D."/>
            <person name="Brun A."/>
            <person name="Danchin E.G.J."/>
            <person name="Duchaussoy F."/>
            <person name="Gibon J."/>
            <person name="Kohler A."/>
            <person name="Lindquist E."/>
            <person name="Pereda V."/>
            <person name="Salamov A."/>
            <person name="Shapiro H.J."/>
            <person name="Wuyts J."/>
            <person name="Blaudez D."/>
            <person name="Buee M."/>
            <person name="Brokstein P."/>
            <person name="Canbaeck B."/>
            <person name="Cohen D."/>
            <person name="Courty P.E."/>
            <person name="Coutinho P.M."/>
            <person name="Delaruelle C."/>
            <person name="Detter J.C."/>
            <person name="Deveau A."/>
            <person name="DiFazio S."/>
            <person name="Duplessis S."/>
            <person name="Fraissinet-Tachet L."/>
            <person name="Lucic E."/>
            <person name="Frey-Klett P."/>
            <person name="Fourrey C."/>
            <person name="Feussner I."/>
            <person name="Gay G."/>
            <person name="Grimwood J."/>
            <person name="Hoegger P.J."/>
            <person name="Jain P."/>
            <person name="Kilaru S."/>
            <person name="Labbe J."/>
            <person name="Lin Y.C."/>
            <person name="Legue V."/>
            <person name="Le Tacon F."/>
            <person name="Marmeisse R."/>
            <person name="Melayah D."/>
            <person name="Montanini B."/>
            <person name="Muratet M."/>
            <person name="Nehls U."/>
            <person name="Niculita-Hirzel H."/>
            <person name="Oudot-Le Secq M.P."/>
            <person name="Peter M."/>
            <person name="Quesneville H."/>
            <person name="Rajashekar B."/>
            <person name="Reich M."/>
            <person name="Rouhier N."/>
            <person name="Schmutz J."/>
            <person name="Yin T."/>
            <person name="Chalot M."/>
            <person name="Henrissat B."/>
            <person name="Kuees U."/>
            <person name="Lucas S."/>
            <person name="Van de Peer Y."/>
            <person name="Podila G.K."/>
            <person name="Polle A."/>
            <person name="Pukkila P.J."/>
            <person name="Richardson P.M."/>
            <person name="Rouze P."/>
            <person name="Sanders I.R."/>
            <person name="Stajich J.E."/>
            <person name="Tunlid A."/>
            <person name="Tuskan G."/>
            <person name="Grigoriev I.V."/>
        </authorList>
    </citation>
    <scope>NUCLEOTIDE SEQUENCE [LARGE SCALE GENOMIC DNA]</scope>
    <source>
        <strain evidence="2">S238N-H82 / ATCC MYA-4686</strain>
    </source>
</reference>
<accession>B0DUD1</accession>
<dbReference type="KEGG" id="lbc:LACBIDRAFT_310448"/>
<evidence type="ECO:0000313" key="2">
    <source>
        <dbReference type="Proteomes" id="UP000001194"/>
    </source>
</evidence>
<evidence type="ECO:0000313" key="1">
    <source>
        <dbReference type="EMBL" id="EDR01721.1"/>
    </source>
</evidence>
<dbReference type="Proteomes" id="UP000001194">
    <property type="component" value="Unassembled WGS sequence"/>
</dbReference>
<keyword evidence="2" id="KW-1185">Reference proteome</keyword>
<dbReference type="HOGENOM" id="CLU_2574278_0_0_1"/>
<dbReference type="AlphaFoldDB" id="B0DUD1"/>
<dbReference type="RefSeq" id="XP_001887534.1">
    <property type="nucleotide sequence ID" value="XM_001887499.1"/>
</dbReference>
<dbReference type="GeneID" id="6083246"/>
<organism evidence="2">
    <name type="scientific">Laccaria bicolor (strain S238N-H82 / ATCC MYA-4686)</name>
    <name type="common">Bicoloured deceiver</name>
    <name type="synonym">Laccaria laccata var. bicolor</name>
    <dbReference type="NCBI Taxonomy" id="486041"/>
    <lineage>
        <taxon>Eukaryota</taxon>
        <taxon>Fungi</taxon>
        <taxon>Dikarya</taxon>
        <taxon>Basidiomycota</taxon>
        <taxon>Agaricomycotina</taxon>
        <taxon>Agaricomycetes</taxon>
        <taxon>Agaricomycetidae</taxon>
        <taxon>Agaricales</taxon>
        <taxon>Agaricineae</taxon>
        <taxon>Hydnangiaceae</taxon>
        <taxon>Laccaria</taxon>
    </lineage>
</organism>
<name>B0DUD1_LACBS</name>
<protein>
    <submittedName>
        <fullName evidence="1">Predicted protein</fullName>
    </submittedName>
</protein>